<evidence type="ECO:0000313" key="2">
    <source>
        <dbReference type="EMBL" id="MBA2224932.1"/>
    </source>
</evidence>
<dbReference type="AlphaFoldDB" id="A0A7V9AAP3"/>
<keyword evidence="1" id="KW-0732">Signal</keyword>
<keyword evidence="3" id="KW-1185">Reference proteome</keyword>
<reference evidence="2 3" key="1">
    <citation type="submission" date="2020-07" db="EMBL/GenBank/DDBJ databases">
        <title>Thermogemmata thermophila gen. nov., sp. nov., a novel moderate thermophilic planctomycete from a Kamchatka hot spring.</title>
        <authorList>
            <person name="Elcheninov A.G."/>
            <person name="Podosokorskaya O.A."/>
            <person name="Kovaleva O.L."/>
            <person name="Novikov A."/>
            <person name="Bonch-Osmolovskaya E.A."/>
            <person name="Toshchakov S.V."/>
            <person name="Kublanov I.V."/>
        </authorList>
    </citation>
    <scope>NUCLEOTIDE SEQUENCE [LARGE SCALE GENOMIC DNA]</scope>
    <source>
        <strain evidence="2 3">2918</strain>
    </source>
</reference>
<name>A0A7V9AAP3_9BACT</name>
<feature type="chain" id="PRO_5030793858" evidence="1">
    <location>
        <begin position="26"/>
        <end position="461"/>
    </location>
</feature>
<organism evidence="2 3">
    <name type="scientific">Thermogemmata fonticola</name>
    <dbReference type="NCBI Taxonomy" id="2755323"/>
    <lineage>
        <taxon>Bacteria</taxon>
        <taxon>Pseudomonadati</taxon>
        <taxon>Planctomycetota</taxon>
        <taxon>Planctomycetia</taxon>
        <taxon>Gemmatales</taxon>
        <taxon>Gemmataceae</taxon>
        <taxon>Thermogemmata</taxon>
    </lineage>
</organism>
<proteinExistence type="predicted"/>
<feature type="signal peptide" evidence="1">
    <location>
        <begin position="1"/>
        <end position="25"/>
    </location>
</feature>
<dbReference type="RefSeq" id="WP_194536341.1">
    <property type="nucleotide sequence ID" value="NZ_JACEFB010000001.1"/>
</dbReference>
<comment type="caution">
    <text evidence="2">The sequence shown here is derived from an EMBL/GenBank/DDBJ whole genome shotgun (WGS) entry which is preliminary data.</text>
</comment>
<evidence type="ECO:0000313" key="3">
    <source>
        <dbReference type="Proteomes" id="UP000542342"/>
    </source>
</evidence>
<protein>
    <submittedName>
        <fullName evidence="2">Uncharacterized protein</fullName>
    </submittedName>
</protein>
<dbReference type="Proteomes" id="UP000542342">
    <property type="component" value="Unassembled WGS sequence"/>
</dbReference>
<accession>A0A7V9AAP3</accession>
<sequence>MRKRKGKWVWSGLFLAAMASGVAGWISTGGASGADEYQTLISPPQEVAAKAAGARAQTQAAVAWAAGAKSWLVAWREGCLNEGSTEIWCARVGEDGQSLDPAGIRLAYGKGLRSYVSVASDGQNWLVVWGELSNGRDWDVRGIVVSAEGKPQGEPFLIAGGEHNQCEPAAAFAGGHYHVVWSAFVGSGLPNTPGNGYAIYGARVSPQGKLVDATPTELVSNKAYQAAHPSIASGGDVLAVTFVEQRHNRFGGTVINWILLDAKTGARKHGPLPPTSDARKSGRGLGGKVTARWLPVAWNGSSFVTSVRMAEGFGGGSPYVATLWTLSPDGAFQTTRTALDGLEQARVSYLTPHTAVAFDGEHFLYVMENAQDAKEPKGVKGQGVATHMCIAGWYVSPDGTKIVCGRAKGGFKIAAEPGKEHILPAVSAGPQGVCLVVNSELRGVEDIKLVARRVSLKKASP</sequence>
<dbReference type="EMBL" id="JACEFB010000001">
    <property type="protein sequence ID" value="MBA2224932.1"/>
    <property type="molecule type" value="Genomic_DNA"/>
</dbReference>
<gene>
    <name evidence="2" type="ORF">H0921_02015</name>
</gene>
<evidence type="ECO:0000256" key="1">
    <source>
        <dbReference type="SAM" id="SignalP"/>
    </source>
</evidence>